<dbReference type="InterPro" id="IPR021218">
    <property type="entry name" value="DUF2784"/>
</dbReference>
<dbReference type="Proteomes" id="UP000235994">
    <property type="component" value="Unassembled WGS sequence"/>
</dbReference>
<gene>
    <name evidence="2" type="ORF">C1I89_03665</name>
</gene>
<accession>A0A2N8KPU6</accession>
<keyword evidence="1" id="KW-0812">Transmembrane</keyword>
<dbReference type="EMBL" id="POQS01000001">
    <property type="protein sequence ID" value="PND35475.1"/>
    <property type="molecule type" value="Genomic_DNA"/>
</dbReference>
<evidence type="ECO:0000313" key="2">
    <source>
        <dbReference type="EMBL" id="PND35475.1"/>
    </source>
</evidence>
<evidence type="ECO:0000313" key="3">
    <source>
        <dbReference type="Proteomes" id="UP000235994"/>
    </source>
</evidence>
<reference evidence="2 3" key="1">
    <citation type="submission" date="2018-01" db="EMBL/GenBank/DDBJ databases">
        <title>The draft genome of an aniline degradation strain ANB-1.</title>
        <authorList>
            <person name="Zhang L."/>
            <person name="Jiang J."/>
        </authorList>
    </citation>
    <scope>NUCLEOTIDE SEQUENCE [LARGE SCALE GENOMIC DNA]</scope>
    <source>
        <strain evidence="2 3">ANB-1</strain>
    </source>
</reference>
<dbReference type="Pfam" id="PF10861">
    <property type="entry name" value="DUF2784"/>
    <property type="match status" value="1"/>
</dbReference>
<protein>
    <submittedName>
        <fullName evidence="2">DUF2784 domain-containing protein</fullName>
    </submittedName>
</protein>
<name>A0A2N8KPU6_9BURK</name>
<feature type="transmembrane region" description="Helical" evidence="1">
    <location>
        <begin position="97"/>
        <end position="114"/>
    </location>
</feature>
<comment type="caution">
    <text evidence="2">The sequence shown here is derived from an EMBL/GenBank/DDBJ whole genome shotgun (WGS) entry which is preliminary data.</text>
</comment>
<keyword evidence="1" id="KW-0472">Membrane</keyword>
<feature type="transmembrane region" description="Helical" evidence="1">
    <location>
        <begin position="6"/>
        <end position="29"/>
    </location>
</feature>
<sequence>MSYRLLADLVLIVHALFVAFVAFGSLLALWKPRIAWLHLPAMAWGALVVGMGWICPLTPLEVSLRRQAGQEGYEGGFIEHYLLGLIYPADIGRGSQIALAVLLLAGNAIVYALWARRRRR</sequence>
<feature type="transmembrane region" description="Helical" evidence="1">
    <location>
        <begin position="36"/>
        <end position="54"/>
    </location>
</feature>
<keyword evidence="1" id="KW-1133">Transmembrane helix</keyword>
<dbReference type="AlphaFoldDB" id="A0A2N8KPU6"/>
<dbReference type="RefSeq" id="WP_102771408.1">
    <property type="nucleotide sequence ID" value="NZ_POQS01000001.1"/>
</dbReference>
<proteinExistence type="predicted"/>
<keyword evidence="3" id="KW-1185">Reference proteome</keyword>
<organism evidence="2 3">
    <name type="scientific">Achromobacter pulmonis</name>
    <dbReference type="NCBI Taxonomy" id="1389932"/>
    <lineage>
        <taxon>Bacteria</taxon>
        <taxon>Pseudomonadati</taxon>
        <taxon>Pseudomonadota</taxon>
        <taxon>Betaproteobacteria</taxon>
        <taxon>Burkholderiales</taxon>
        <taxon>Alcaligenaceae</taxon>
        <taxon>Achromobacter</taxon>
    </lineage>
</organism>
<evidence type="ECO:0000256" key="1">
    <source>
        <dbReference type="SAM" id="Phobius"/>
    </source>
</evidence>